<feature type="domain" description="HTH lysR-type" evidence="5">
    <location>
        <begin position="7"/>
        <end position="63"/>
    </location>
</feature>
<evidence type="ECO:0000256" key="1">
    <source>
        <dbReference type="ARBA" id="ARBA00009437"/>
    </source>
</evidence>
<accession>A0A7C9NDX4</accession>
<dbReference type="InterPro" id="IPR058163">
    <property type="entry name" value="LysR-type_TF_proteobact-type"/>
</dbReference>
<evidence type="ECO:0000256" key="4">
    <source>
        <dbReference type="ARBA" id="ARBA00023163"/>
    </source>
</evidence>
<evidence type="ECO:0000313" key="6">
    <source>
        <dbReference type="EMBL" id="MXQ07799.1"/>
    </source>
</evidence>
<dbReference type="PRINTS" id="PR00039">
    <property type="entry name" value="HTHLYSR"/>
</dbReference>
<keyword evidence="4" id="KW-0804">Transcription</keyword>
<dbReference type="PROSITE" id="PS50931">
    <property type="entry name" value="HTH_LYSR"/>
    <property type="match status" value="1"/>
</dbReference>
<evidence type="ECO:0000256" key="2">
    <source>
        <dbReference type="ARBA" id="ARBA00023015"/>
    </source>
</evidence>
<dbReference type="SUPFAM" id="SSF53850">
    <property type="entry name" value="Periplasmic binding protein-like II"/>
    <property type="match status" value="1"/>
</dbReference>
<reference evidence="6 7" key="1">
    <citation type="submission" date="2019-12" db="EMBL/GenBank/DDBJ databases">
        <authorList>
            <person name="Lee S.D."/>
        </authorList>
    </citation>
    <scope>NUCLEOTIDE SEQUENCE [LARGE SCALE GENOMIC DNA]</scope>
    <source>
        <strain evidence="6 7">GH1-50</strain>
    </source>
</reference>
<name>A0A7C9NDX4_9RHOB</name>
<reference evidence="6 7" key="2">
    <citation type="submission" date="2020-03" db="EMBL/GenBank/DDBJ databases">
        <title>Kangsaoukella pontilimi gen. nov., sp. nov., a new member of the family Rhodobacteraceae isolated from a tidal mudflat.</title>
        <authorList>
            <person name="Kim I.S."/>
        </authorList>
    </citation>
    <scope>NUCLEOTIDE SEQUENCE [LARGE SCALE GENOMIC DNA]</scope>
    <source>
        <strain evidence="6 7">GH1-50</strain>
    </source>
</reference>
<dbReference type="GO" id="GO:0003700">
    <property type="term" value="F:DNA-binding transcription factor activity"/>
    <property type="evidence" value="ECO:0007669"/>
    <property type="project" value="InterPro"/>
</dbReference>
<dbReference type="Pfam" id="PF00126">
    <property type="entry name" value="HTH_1"/>
    <property type="match status" value="1"/>
</dbReference>
<dbReference type="InterPro" id="IPR036388">
    <property type="entry name" value="WH-like_DNA-bd_sf"/>
</dbReference>
<dbReference type="AlphaFoldDB" id="A0A7C9NDX4"/>
<comment type="caution">
    <text evidence="6">The sequence shown here is derived from an EMBL/GenBank/DDBJ whole genome shotgun (WGS) entry which is preliminary data.</text>
</comment>
<evidence type="ECO:0000313" key="7">
    <source>
        <dbReference type="Proteomes" id="UP000480350"/>
    </source>
</evidence>
<organism evidence="6 7">
    <name type="scientific">Kangsaoukella pontilimi</name>
    <dbReference type="NCBI Taxonomy" id="2691042"/>
    <lineage>
        <taxon>Bacteria</taxon>
        <taxon>Pseudomonadati</taxon>
        <taxon>Pseudomonadota</taxon>
        <taxon>Alphaproteobacteria</taxon>
        <taxon>Rhodobacterales</taxon>
        <taxon>Paracoccaceae</taxon>
        <taxon>Kangsaoukella</taxon>
    </lineage>
</organism>
<keyword evidence="2" id="KW-0805">Transcription regulation</keyword>
<evidence type="ECO:0000259" key="5">
    <source>
        <dbReference type="PROSITE" id="PS50931"/>
    </source>
</evidence>
<evidence type="ECO:0000256" key="3">
    <source>
        <dbReference type="ARBA" id="ARBA00023125"/>
    </source>
</evidence>
<dbReference type="PANTHER" id="PTHR30537">
    <property type="entry name" value="HTH-TYPE TRANSCRIPTIONAL REGULATOR"/>
    <property type="match status" value="1"/>
</dbReference>
<dbReference type="PANTHER" id="PTHR30537:SF3">
    <property type="entry name" value="TRANSCRIPTIONAL REGULATORY PROTEIN"/>
    <property type="match status" value="1"/>
</dbReference>
<dbReference type="GO" id="GO:0043565">
    <property type="term" value="F:sequence-specific DNA binding"/>
    <property type="evidence" value="ECO:0007669"/>
    <property type="project" value="TreeGrafter"/>
</dbReference>
<dbReference type="InterPro" id="IPR000847">
    <property type="entry name" value="LysR_HTH_N"/>
</dbReference>
<protein>
    <submittedName>
        <fullName evidence="6">LysR family transcriptional regulator</fullName>
    </submittedName>
</protein>
<dbReference type="Proteomes" id="UP000480350">
    <property type="component" value="Unassembled WGS sequence"/>
</dbReference>
<comment type="similarity">
    <text evidence="1">Belongs to the LysR transcriptional regulatory family.</text>
</comment>
<dbReference type="Gene3D" id="1.10.10.10">
    <property type="entry name" value="Winged helix-like DNA-binding domain superfamily/Winged helix DNA-binding domain"/>
    <property type="match status" value="1"/>
</dbReference>
<dbReference type="InterPro" id="IPR036390">
    <property type="entry name" value="WH_DNA-bd_sf"/>
</dbReference>
<gene>
    <name evidence="6" type="ORF">GQ651_08060</name>
</gene>
<keyword evidence="3" id="KW-0238">DNA-binding</keyword>
<dbReference type="SUPFAM" id="SSF46785">
    <property type="entry name" value="Winged helix' DNA-binding domain"/>
    <property type="match status" value="1"/>
</dbReference>
<dbReference type="RefSeq" id="WP_160763655.1">
    <property type="nucleotide sequence ID" value="NZ_WUPT01000001.1"/>
</dbReference>
<dbReference type="Pfam" id="PF03466">
    <property type="entry name" value="LysR_substrate"/>
    <property type="match status" value="1"/>
</dbReference>
<proteinExistence type="inferred from homology"/>
<dbReference type="GO" id="GO:0006351">
    <property type="term" value="P:DNA-templated transcription"/>
    <property type="evidence" value="ECO:0007669"/>
    <property type="project" value="TreeGrafter"/>
</dbReference>
<dbReference type="InterPro" id="IPR005119">
    <property type="entry name" value="LysR_subst-bd"/>
</dbReference>
<dbReference type="Gene3D" id="3.40.190.290">
    <property type="match status" value="1"/>
</dbReference>
<sequence length="295" mass="33160">MKSQFANWSDVRVFLAVLREGSTLAASRKLGMAQPTVARRIDALEHALGLTLFDRDTRGFRPTPAAQELTQAAEAIERASCTFSERATDLARPRPIRVTAFSANFSSRASAIFSDYSQRHPEVDFEFLPSTSRLDLLAGEADIALRLTRQPPEPELIQRKISTARFALFASRSYGDENGLPSSETDLAGHRFISFRRNDVPAYFDTYLRARVSPQQIIMTCSEIDLMTAAIRSGRGIGIMNVRLAEHEADFVQCFEPPPELDAEHLLLVSPDAWRRPEVKDFVKFFAPRYAALYK</sequence>
<keyword evidence="7" id="KW-1185">Reference proteome</keyword>
<dbReference type="EMBL" id="WUPT01000001">
    <property type="protein sequence ID" value="MXQ07799.1"/>
    <property type="molecule type" value="Genomic_DNA"/>
</dbReference>